<protein>
    <submittedName>
        <fullName evidence="1">Uncharacterized protein</fullName>
    </submittedName>
</protein>
<dbReference type="Proteomes" id="UP000230719">
    <property type="component" value="Unassembled WGS sequence"/>
</dbReference>
<sequence length="408" mass="47983">MSICGHTKINIVSLKRWVNSLDINKIRNVNVGGHNYEIKNEMKKMLEIQLEEFSNSINKMKEDDNWENYDTMLNQIFYNIFFRIDNSSIRVGDFYECFIEASNLKTYKKIIKGFGHYLEIGSIDISDSSGNIIASIGQKSDLIWRVFYDYFINNYQNGSMEHIYSNHEEILSIQLFDVENLSVDKLKIRVNEILLYISMNYEMDFKVFEVNSFIKSIGNAPTLNVEYTPTGFEEIPMFYLSNANIVNDERFKFLSYYQVIEYFFVRAQNNFFLNELKNIDLNKVNHNELRKALRNYKNKSNEKDALNLVLEWAIDDIQNLITWINSNQEYIDTYCKSIEYKIDLSKRKDKIIAKLAERIYGYRCSIAHAKGDVEEYTAIPSISKEKITAELPLVKYLAYEVIAHCSKK</sequence>
<reference evidence="1 2" key="1">
    <citation type="submission" date="2017-08" db="EMBL/GenBank/DDBJ databases">
        <title>Analysis of Fusobacterium persistence and antibiotic response in human colorectal.</title>
        <authorList>
            <person name="Bullman S."/>
        </authorList>
    </citation>
    <scope>NUCLEOTIDE SEQUENCE [LARGE SCALE GENOMIC DNA]</scope>
    <source>
        <strain evidence="1 2">P2_CP</strain>
    </source>
</reference>
<proteinExistence type="predicted"/>
<comment type="caution">
    <text evidence="1">The sequence shown here is derived from an EMBL/GenBank/DDBJ whole genome shotgun (WGS) entry which is preliminary data.</text>
</comment>
<dbReference type="EMBL" id="NPND01000032">
    <property type="protein sequence ID" value="PIM89201.1"/>
    <property type="molecule type" value="Genomic_DNA"/>
</dbReference>
<accession>A0A2G9F8I9</accession>
<organism evidence="1 2">
    <name type="scientific">Fusobacterium animalis</name>
    <dbReference type="NCBI Taxonomy" id="76859"/>
    <lineage>
        <taxon>Bacteria</taxon>
        <taxon>Fusobacteriati</taxon>
        <taxon>Fusobacteriota</taxon>
        <taxon>Fusobacteriia</taxon>
        <taxon>Fusobacteriales</taxon>
        <taxon>Fusobacteriaceae</taxon>
        <taxon>Fusobacterium</taxon>
    </lineage>
</organism>
<dbReference type="AlphaFoldDB" id="A0A2G9F8I9"/>
<name>A0A2G9F8I9_9FUSO</name>
<gene>
    <name evidence="1" type="ORF">CI114_09235</name>
</gene>
<dbReference type="RefSeq" id="WP_158410540.1">
    <property type="nucleotide sequence ID" value="NZ_CP056023.1"/>
</dbReference>
<evidence type="ECO:0000313" key="2">
    <source>
        <dbReference type="Proteomes" id="UP000230719"/>
    </source>
</evidence>
<evidence type="ECO:0000313" key="1">
    <source>
        <dbReference type="EMBL" id="PIM89201.1"/>
    </source>
</evidence>